<dbReference type="InterPro" id="IPR018727">
    <property type="entry name" value="DUF2267"/>
</dbReference>
<evidence type="ECO:0000313" key="2">
    <source>
        <dbReference type="Proteomes" id="UP000306441"/>
    </source>
</evidence>
<protein>
    <submittedName>
        <fullName evidence="1">DUF2267 domain-containing protein</fullName>
    </submittedName>
</protein>
<reference evidence="1 2" key="1">
    <citation type="submission" date="2019-04" db="EMBL/GenBank/DDBJ databases">
        <title>Mesorhizobium composti sp. nov., isolated from compost.</title>
        <authorList>
            <person name="Lin S.-Y."/>
            <person name="Hameed A."/>
            <person name="Hsieh Y.-T."/>
            <person name="Young C.-C."/>
        </authorList>
    </citation>
    <scope>NUCLEOTIDE SEQUENCE [LARGE SCALE GENOMIC DNA]</scope>
    <source>
        <strain evidence="1 2">CC-YTH430</strain>
    </source>
</reference>
<evidence type="ECO:0000313" key="1">
    <source>
        <dbReference type="EMBL" id="THF55443.1"/>
    </source>
</evidence>
<dbReference type="EMBL" id="SSNY01000011">
    <property type="protein sequence ID" value="THF55443.1"/>
    <property type="molecule type" value="Genomic_DNA"/>
</dbReference>
<name>A0ABY2Q427_9HYPH</name>
<dbReference type="Proteomes" id="UP000306441">
    <property type="component" value="Unassembled WGS sequence"/>
</dbReference>
<proteinExistence type="predicted"/>
<gene>
    <name evidence="1" type="ORF">E6C48_17565</name>
</gene>
<organism evidence="1 2">
    <name type="scientific">Ollibium composti</name>
    <dbReference type="NCBI Taxonomy" id="2675109"/>
    <lineage>
        <taxon>Bacteria</taxon>
        <taxon>Pseudomonadati</taxon>
        <taxon>Pseudomonadota</taxon>
        <taxon>Alphaproteobacteria</taxon>
        <taxon>Hyphomicrobiales</taxon>
        <taxon>Phyllobacteriaceae</taxon>
        <taxon>Ollibium</taxon>
    </lineage>
</organism>
<dbReference type="InterPro" id="IPR038282">
    <property type="entry name" value="DUF2267_sf"/>
</dbReference>
<sequence length="189" mass="21393">MSRHERIRAFDPGQRGAQRVDLRYSPAATLVETTGRAANRAQGGAAAVTKTTISNFSQAAQQAQHWANEVAGELDWDVPRAYRLLKAVLHALRDWLPPEEMSDLAAQLPTLIRGVFFEGWRPLNGLGHERRKDDFIIAVRREFGFEAEVDFDRAIGAVFHLLDRHISAGEIDQVRNSMRRALRQLWPVD</sequence>
<keyword evidence="2" id="KW-1185">Reference proteome</keyword>
<comment type="caution">
    <text evidence="1">The sequence shown here is derived from an EMBL/GenBank/DDBJ whole genome shotgun (WGS) entry which is preliminary data.</text>
</comment>
<dbReference type="Gene3D" id="1.10.490.110">
    <property type="entry name" value="Uncharacterized conserved protein DUF2267"/>
    <property type="match status" value="1"/>
</dbReference>
<accession>A0ABY2Q427</accession>
<dbReference type="Pfam" id="PF10025">
    <property type="entry name" value="DUF2267"/>
    <property type="match status" value="1"/>
</dbReference>